<evidence type="ECO:0000313" key="6">
    <source>
        <dbReference type="RefSeq" id="XP_010428663.1"/>
    </source>
</evidence>
<dbReference type="PANTHER" id="PTHR11142:SF4">
    <property type="entry name" value="PSEUDOURIDYLATE SYNTHASE 1 HOMOLOG"/>
    <property type="match status" value="1"/>
</dbReference>
<keyword evidence="2" id="KW-0819">tRNA processing</keyword>
<name>A0ABM0TMT6_CAMSA</name>
<keyword evidence="5" id="KW-1185">Reference proteome</keyword>
<dbReference type="Gene3D" id="3.30.70.580">
    <property type="entry name" value="Pseudouridine synthase I, catalytic domain, N-terminal subdomain"/>
    <property type="match status" value="1"/>
</dbReference>
<accession>A0ABM0TMT6</accession>
<evidence type="ECO:0000256" key="2">
    <source>
        <dbReference type="ARBA" id="ARBA00022694"/>
    </source>
</evidence>
<dbReference type="InterPro" id="IPR001406">
    <property type="entry name" value="PsdUridine_synth_TruA"/>
</dbReference>
<gene>
    <name evidence="6" type="primary">LOC104713275</name>
</gene>
<dbReference type="Pfam" id="PF01416">
    <property type="entry name" value="PseudoU_synth_1"/>
    <property type="match status" value="1"/>
</dbReference>
<keyword evidence="3" id="KW-0413">Isomerase</keyword>
<evidence type="ECO:0000256" key="1">
    <source>
        <dbReference type="ARBA" id="ARBA00009375"/>
    </source>
</evidence>
<dbReference type="GeneID" id="104713275"/>
<dbReference type="InterPro" id="IPR020094">
    <property type="entry name" value="TruA/RsuA/RluB/E/F_N"/>
</dbReference>
<dbReference type="RefSeq" id="XP_010428663.1">
    <property type="nucleotide sequence ID" value="XM_010430361.2"/>
</dbReference>
<dbReference type="NCBIfam" id="TIGR00071">
    <property type="entry name" value="hisT_truA"/>
    <property type="match status" value="1"/>
</dbReference>
<evidence type="ECO:0000259" key="4">
    <source>
        <dbReference type="Pfam" id="PF01416"/>
    </source>
</evidence>
<dbReference type="PANTHER" id="PTHR11142">
    <property type="entry name" value="PSEUDOURIDYLATE SYNTHASE"/>
    <property type="match status" value="1"/>
</dbReference>
<dbReference type="InterPro" id="IPR020103">
    <property type="entry name" value="PsdUridine_synth_cat_dom_sf"/>
</dbReference>
<sequence length="447" mass="50120">MLTEDETDLYRGGEEPQKVAIIFAFCGVGYQGMQKNPGAKTIEGELEEALFHAGAVPESIRGKPKLYDFARSARTDKGVSAVGQVVSGRFNVDPPGFVDRLNSNLPNQIRIFGYKHVTPSFSSKKFCDRRRYVYLLPVFALDPISHRDREAVMASLGSGEVYVKCIACSERGRKIPESVILSNKSSALRAALKIEALSSDLASLSSVDVGVARIQEDSRKLNTSSSEKVKMAEAKSKFCYGEKEKERFSRILCCYVGSYNFHNFTTRMKADDPAAHRQIISFTADTVINLDGIDFIKCEVLGKSFMLHQIRKMMGLAVAIMRNCASESLIQTAFSKDVDITVPMAPEVGLYLEECFFTSYNKNFEDSHEKVSMEAYKEEAEAFKLKHIYSHIGATERRYGNMALWLHSLNHRNYPDLNFGSHGHNADQVLVDKKVDETHHEEDQVSL</sequence>
<dbReference type="InterPro" id="IPR041708">
    <property type="entry name" value="PUS1/PUS2-like"/>
</dbReference>
<dbReference type="SUPFAM" id="SSF55120">
    <property type="entry name" value="Pseudouridine synthase"/>
    <property type="match status" value="1"/>
</dbReference>
<evidence type="ECO:0000256" key="3">
    <source>
        <dbReference type="ARBA" id="ARBA00023235"/>
    </source>
</evidence>
<proteinExistence type="inferred from homology"/>
<dbReference type="InterPro" id="IPR020095">
    <property type="entry name" value="PsdUridine_synth_TruA_C"/>
</dbReference>
<dbReference type="Proteomes" id="UP000694864">
    <property type="component" value="Chromosome 9"/>
</dbReference>
<protein>
    <submittedName>
        <fullName evidence="6">tRNA pseudouridine synthase A, mitochondrial-like</fullName>
    </submittedName>
</protein>
<dbReference type="InterPro" id="IPR020097">
    <property type="entry name" value="PsdUridine_synth_TruA_a/b_dom"/>
</dbReference>
<comment type="similarity">
    <text evidence="1">Belongs to the tRNA pseudouridine synthase TruA family.</text>
</comment>
<dbReference type="CDD" id="cd02568">
    <property type="entry name" value="PseudoU_synth_PUS1_PUS2"/>
    <property type="match status" value="1"/>
</dbReference>
<feature type="domain" description="Pseudouridine synthase I TruA alpha/beta" evidence="4">
    <location>
        <begin position="255"/>
        <end position="357"/>
    </location>
</feature>
<reference evidence="5" key="1">
    <citation type="journal article" date="2014" name="Nat. Commun.">
        <title>The emerging biofuel crop Camelina sativa retains a highly undifferentiated hexaploid genome structure.</title>
        <authorList>
            <person name="Kagale S."/>
            <person name="Koh C."/>
            <person name="Nixon J."/>
            <person name="Bollina V."/>
            <person name="Clarke W.E."/>
            <person name="Tuteja R."/>
            <person name="Spillane C."/>
            <person name="Robinson S.J."/>
            <person name="Links M.G."/>
            <person name="Clarke C."/>
            <person name="Higgins E.E."/>
            <person name="Huebert T."/>
            <person name="Sharpe A.G."/>
            <person name="Parkin I.A."/>
        </authorList>
    </citation>
    <scope>NUCLEOTIDE SEQUENCE [LARGE SCALE GENOMIC DNA]</scope>
    <source>
        <strain evidence="5">cv. DH55</strain>
    </source>
</reference>
<organism evidence="5 6">
    <name type="scientific">Camelina sativa</name>
    <name type="common">False flax</name>
    <name type="synonym">Myagrum sativum</name>
    <dbReference type="NCBI Taxonomy" id="90675"/>
    <lineage>
        <taxon>Eukaryota</taxon>
        <taxon>Viridiplantae</taxon>
        <taxon>Streptophyta</taxon>
        <taxon>Embryophyta</taxon>
        <taxon>Tracheophyta</taxon>
        <taxon>Spermatophyta</taxon>
        <taxon>Magnoliopsida</taxon>
        <taxon>eudicotyledons</taxon>
        <taxon>Gunneridae</taxon>
        <taxon>Pentapetalae</taxon>
        <taxon>rosids</taxon>
        <taxon>malvids</taxon>
        <taxon>Brassicales</taxon>
        <taxon>Brassicaceae</taxon>
        <taxon>Camelineae</taxon>
        <taxon>Camelina</taxon>
    </lineage>
</organism>
<evidence type="ECO:0000313" key="5">
    <source>
        <dbReference type="Proteomes" id="UP000694864"/>
    </source>
</evidence>
<reference evidence="6" key="2">
    <citation type="submission" date="2025-08" db="UniProtKB">
        <authorList>
            <consortium name="RefSeq"/>
        </authorList>
    </citation>
    <scope>IDENTIFICATION</scope>
    <source>
        <tissue evidence="6">Leaf</tissue>
    </source>
</reference>
<dbReference type="Gene3D" id="3.30.70.660">
    <property type="entry name" value="Pseudouridine synthase I, catalytic domain, C-terminal subdomain"/>
    <property type="match status" value="1"/>
</dbReference>